<evidence type="ECO:0000259" key="4">
    <source>
        <dbReference type="PROSITE" id="PS50041"/>
    </source>
</evidence>
<gene>
    <name evidence="5" type="ORF">JZ751_000535</name>
</gene>
<dbReference type="PROSITE" id="PS50041">
    <property type="entry name" value="C_TYPE_LECTIN_2"/>
    <property type="match status" value="1"/>
</dbReference>
<proteinExistence type="predicted"/>
<dbReference type="Proteomes" id="UP000824540">
    <property type="component" value="Unassembled WGS sequence"/>
</dbReference>
<accession>A0A8T2PW67</accession>
<evidence type="ECO:0000256" key="3">
    <source>
        <dbReference type="SAM" id="SignalP"/>
    </source>
</evidence>
<dbReference type="InterPro" id="IPR016187">
    <property type="entry name" value="CTDL_fold"/>
</dbReference>
<feature type="domain" description="C-type lectin" evidence="4">
    <location>
        <begin position="73"/>
        <end position="194"/>
    </location>
</feature>
<protein>
    <recommendedName>
        <fullName evidence="4">C-type lectin domain-containing protein</fullName>
    </recommendedName>
</protein>
<dbReference type="GO" id="GO:0030282">
    <property type="term" value="P:bone mineralization"/>
    <property type="evidence" value="ECO:0007669"/>
    <property type="project" value="TreeGrafter"/>
</dbReference>
<dbReference type="CDD" id="cd03596">
    <property type="entry name" value="CLECT_tetranectin_like"/>
    <property type="match status" value="1"/>
</dbReference>
<dbReference type="SUPFAM" id="SSF57944">
    <property type="entry name" value="Triple coiled coil domain of C-type lectins"/>
    <property type="match status" value="1"/>
</dbReference>
<keyword evidence="3" id="KW-0732">Signal</keyword>
<dbReference type="GO" id="GO:0005615">
    <property type="term" value="C:extracellular space"/>
    <property type="evidence" value="ECO:0007669"/>
    <property type="project" value="TreeGrafter"/>
</dbReference>
<keyword evidence="2" id="KW-1015">Disulfide bond</keyword>
<organism evidence="5 6">
    <name type="scientific">Albula glossodonta</name>
    <name type="common">roundjaw bonefish</name>
    <dbReference type="NCBI Taxonomy" id="121402"/>
    <lineage>
        <taxon>Eukaryota</taxon>
        <taxon>Metazoa</taxon>
        <taxon>Chordata</taxon>
        <taxon>Craniata</taxon>
        <taxon>Vertebrata</taxon>
        <taxon>Euteleostomi</taxon>
        <taxon>Actinopterygii</taxon>
        <taxon>Neopterygii</taxon>
        <taxon>Teleostei</taxon>
        <taxon>Albuliformes</taxon>
        <taxon>Albulidae</taxon>
        <taxon>Albula</taxon>
    </lineage>
</organism>
<dbReference type="Pfam" id="PF00059">
    <property type="entry name" value="Lectin_C"/>
    <property type="match status" value="1"/>
</dbReference>
<dbReference type="InterPro" id="IPR051663">
    <property type="entry name" value="CLec_Tetranectin-domain"/>
</dbReference>
<dbReference type="InterPro" id="IPR016186">
    <property type="entry name" value="C-type_lectin-like/link_sf"/>
</dbReference>
<dbReference type="Gene3D" id="3.10.100.10">
    <property type="entry name" value="Mannose-Binding Protein A, subunit A"/>
    <property type="match status" value="1"/>
</dbReference>
<dbReference type="FunFam" id="3.10.100.10:FF:000010">
    <property type="entry name" value="C-type lectin domain family 3 member A"/>
    <property type="match status" value="1"/>
</dbReference>
<dbReference type="GO" id="GO:0030246">
    <property type="term" value="F:carbohydrate binding"/>
    <property type="evidence" value="ECO:0007669"/>
    <property type="project" value="UniProtKB-KW"/>
</dbReference>
<feature type="chain" id="PRO_5035872206" description="C-type lectin domain-containing protein" evidence="3">
    <location>
        <begin position="22"/>
        <end position="198"/>
    </location>
</feature>
<evidence type="ECO:0000256" key="2">
    <source>
        <dbReference type="ARBA" id="ARBA00023157"/>
    </source>
</evidence>
<sequence length="198" mass="22252">MDLRGARVVLCLLFLIPSSFQQTPPKKKPIKKDTVSTAAIEDLQKQIDDLTQEVMLLKEQQALQTVCLKGIKIHGKCYLADTQVKPFHTASEDCISKGGTLSTPMTSDENDQLYEYVRKNMGLGEQIWLGINDMVTEGQWLDQTGSQVRYTNWDTKVIRKPGGDRSQNCAILSGVSKGMWYEQNCRSNKASVCEFNIV</sequence>
<keyword evidence="6" id="KW-1185">Reference proteome</keyword>
<dbReference type="OrthoDB" id="6366227at2759"/>
<name>A0A8T2PW67_9TELE</name>
<dbReference type="AlphaFoldDB" id="A0A8T2PW67"/>
<evidence type="ECO:0000313" key="5">
    <source>
        <dbReference type="EMBL" id="KAG9355697.1"/>
    </source>
</evidence>
<comment type="caution">
    <text evidence="5">The sequence shown here is derived from an EMBL/GenBank/DDBJ whole genome shotgun (WGS) entry which is preliminary data.</text>
</comment>
<dbReference type="SUPFAM" id="SSF56436">
    <property type="entry name" value="C-type lectin-like"/>
    <property type="match status" value="1"/>
</dbReference>
<evidence type="ECO:0000256" key="1">
    <source>
        <dbReference type="ARBA" id="ARBA00022734"/>
    </source>
</evidence>
<dbReference type="EMBL" id="JAFBMS010000001">
    <property type="protein sequence ID" value="KAG9355697.1"/>
    <property type="molecule type" value="Genomic_DNA"/>
</dbReference>
<keyword evidence="1" id="KW-0430">Lectin</keyword>
<evidence type="ECO:0000313" key="6">
    <source>
        <dbReference type="Proteomes" id="UP000824540"/>
    </source>
</evidence>
<dbReference type="PANTHER" id="PTHR22799">
    <property type="entry name" value="TETRANECTIN-RELATED"/>
    <property type="match status" value="1"/>
</dbReference>
<reference evidence="5" key="1">
    <citation type="thesis" date="2021" institute="BYU ScholarsArchive" country="Provo, UT, USA">
        <title>Applications of and Algorithms for Genome Assembly and Genomic Analyses with an Emphasis on Marine Teleosts.</title>
        <authorList>
            <person name="Pickett B.D."/>
        </authorList>
    </citation>
    <scope>NUCLEOTIDE SEQUENCE</scope>
    <source>
        <strain evidence="5">HI-2016</strain>
    </source>
</reference>
<feature type="signal peptide" evidence="3">
    <location>
        <begin position="1"/>
        <end position="21"/>
    </location>
</feature>
<dbReference type="InterPro" id="IPR001304">
    <property type="entry name" value="C-type_lectin-like"/>
</dbReference>
<dbReference type="PANTHER" id="PTHR22799:SF3">
    <property type="entry name" value="TETRANECTIN"/>
    <property type="match status" value="1"/>
</dbReference>
<dbReference type="SMART" id="SM00034">
    <property type="entry name" value="CLECT"/>
    <property type="match status" value="1"/>
</dbReference>